<dbReference type="OrthoDB" id="4088837at2759"/>
<keyword evidence="3" id="KW-0813">Transport</keyword>
<dbReference type="InterPro" id="IPR011701">
    <property type="entry name" value="MFS"/>
</dbReference>
<dbReference type="GO" id="GO:0005774">
    <property type="term" value="C:vacuolar membrane"/>
    <property type="evidence" value="ECO:0007669"/>
    <property type="project" value="TreeGrafter"/>
</dbReference>
<evidence type="ECO:0000259" key="10">
    <source>
        <dbReference type="PROSITE" id="PS50850"/>
    </source>
</evidence>
<feature type="transmembrane region" description="Helical" evidence="9">
    <location>
        <begin position="110"/>
        <end position="130"/>
    </location>
</feature>
<dbReference type="GO" id="GO:0005886">
    <property type="term" value="C:plasma membrane"/>
    <property type="evidence" value="ECO:0007669"/>
    <property type="project" value="TreeGrafter"/>
</dbReference>
<feature type="transmembrane region" description="Helical" evidence="9">
    <location>
        <begin position="428"/>
        <end position="447"/>
    </location>
</feature>
<organism evidence="11 12">
    <name type="scientific">Tolypocladium capitatum</name>
    <dbReference type="NCBI Taxonomy" id="45235"/>
    <lineage>
        <taxon>Eukaryota</taxon>
        <taxon>Fungi</taxon>
        <taxon>Dikarya</taxon>
        <taxon>Ascomycota</taxon>
        <taxon>Pezizomycotina</taxon>
        <taxon>Sordariomycetes</taxon>
        <taxon>Hypocreomycetidae</taxon>
        <taxon>Hypocreales</taxon>
        <taxon>Ophiocordycipitaceae</taxon>
        <taxon>Tolypocladium</taxon>
    </lineage>
</organism>
<evidence type="ECO:0000256" key="9">
    <source>
        <dbReference type="SAM" id="Phobius"/>
    </source>
</evidence>
<dbReference type="InterPro" id="IPR036259">
    <property type="entry name" value="MFS_trans_sf"/>
</dbReference>
<dbReference type="FunFam" id="1.20.1250.20:FF:000197">
    <property type="entry name" value="Siderophore iron transporter 1"/>
    <property type="match status" value="1"/>
</dbReference>
<feature type="compositionally biased region" description="Basic and acidic residues" evidence="8">
    <location>
        <begin position="14"/>
        <end position="23"/>
    </location>
</feature>
<comment type="subcellular location">
    <subcellularLocation>
        <location evidence="1">Endomembrane system</location>
        <topology evidence="1">Multi-pass membrane protein</topology>
    </subcellularLocation>
</comment>
<comment type="similarity">
    <text evidence="2">Belongs to the major facilitator superfamily.</text>
</comment>
<dbReference type="GO" id="GO:0015343">
    <property type="term" value="F:siderophore-iron transmembrane transporter activity"/>
    <property type="evidence" value="ECO:0007669"/>
    <property type="project" value="TreeGrafter"/>
</dbReference>
<feature type="region of interest" description="Disordered" evidence="8">
    <location>
        <begin position="1"/>
        <end position="51"/>
    </location>
</feature>
<feature type="transmembrane region" description="Helical" evidence="9">
    <location>
        <begin position="326"/>
        <end position="345"/>
    </location>
</feature>
<evidence type="ECO:0000256" key="1">
    <source>
        <dbReference type="ARBA" id="ARBA00004127"/>
    </source>
</evidence>
<dbReference type="Gene3D" id="1.20.1250.20">
    <property type="entry name" value="MFS general substrate transporter like domains"/>
    <property type="match status" value="2"/>
</dbReference>
<dbReference type="AlphaFoldDB" id="A0A2K3QMG5"/>
<evidence type="ECO:0000256" key="6">
    <source>
        <dbReference type="ARBA" id="ARBA00023065"/>
    </source>
</evidence>
<evidence type="ECO:0000256" key="5">
    <source>
        <dbReference type="ARBA" id="ARBA00022989"/>
    </source>
</evidence>
<feature type="transmembrane region" description="Helical" evidence="9">
    <location>
        <begin position="366"/>
        <end position="391"/>
    </location>
</feature>
<keyword evidence="7 9" id="KW-0472">Membrane</keyword>
<keyword evidence="12" id="KW-1185">Reference proteome</keyword>
<name>A0A2K3QMG5_9HYPO</name>
<evidence type="ECO:0000256" key="4">
    <source>
        <dbReference type="ARBA" id="ARBA00022692"/>
    </source>
</evidence>
<keyword evidence="4 9" id="KW-0812">Transmembrane</keyword>
<dbReference type="Proteomes" id="UP000236621">
    <property type="component" value="Unassembled WGS sequence"/>
</dbReference>
<keyword evidence="5 9" id="KW-1133">Transmembrane helix</keyword>
<feature type="transmembrane region" description="Helical" evidence="9">
    <location>
        <begin position="81"/>
        <end position="104"/>
    </location>
</feature>
<feature type="domain" description="Major facilitator superfamily (MFS) profile" evidence="10">
    <location>
        <begin position="83"/>
        <end position="594"/>
    </location>
</feature>
<dbReference type="EMBL" id="NRSZ01000220">
    <property type="protein sequence ID" value="PNY28718.1"/>
    <property type="molecule type" value="Genomic_DNA"/>
</dbReference>
<feature type="transmembrane region" description="Helical" evidence="9">
    <location>
        <begin position="142"/>
        <end position="165"/>
    </location>
</feature>
<dbReference type="GO" id="GO:0005768">
    <property type="term" value="C:endosome"/>
    <property type="evidence" value="ECO:0007669"/>
    <property type="project" value="TreeGrafter"/>
</dbReference>
<feature type="transmembrane region" description="Helical" evidence="9">
    <location>
        <begin position="204"/>
        <end position="222"/>
    </location>
</feature>
<feature type="compositionally biased region" description="Low complexity" evidence="8">
    <location>
        <begin position="32"/>
        <end position="41"/>
    </location>
</feature>
<evidence type="ECO:0000313" key="11">
    <source>
        <dbReference type="EMBL" id="PNY28718.1"/>
    </source>
</evidence>
<dbReference type="STRING" id="45235.A0A2K3QMG5"/>
<gene>
    <name evidence="11" type="ORF">TCAP_01354</name>
</gene>
<dbReference type="PANTHER" id="PTHR23501:SF92">
    <property type="entry name" value="GLUTATHIONE EXCHANGER 1-RELATED"/>
    <property type="match status" value="1"/>
</dbReference>
<dbReference type="PROSITE" id="PS50850">
    <property type="entry name" value="MFS"/>
    <property type="match status" value="1"/>
</dbReference>
<feature type="transmembrane region" description="Helical" evidence="9">
    <location>
        <begin position="459"/>
        <end position="477"/>
    </location>
</feature>
<evidence type="ECO:0000313" key="12">
    <source>
        <dbReference type="Proteomes" id="UP000236621"/>
    </source>
</evidence>
<sequence>MASPHDAELGVAEKTARFDRDNNDGNDDDDNTNTNTNTNKNNRPHGAAPPLSAADAVKDIKSPGVARVEALSSAITRTDRVVIFVGLFLVAYAYGLDGTLRYAYQPIATASFGVHSLLATINVVRAVIAAAAQPTSAKIADVFGRVELICLSVFFYVLGTLIEAVANDVNTFAGGSVIYQIGYTMIILLVEVIIADITSTRARLVFSYVPALPFIINTWVSGDVSQAVLGATTWHWGVGMWCIIYPVCALPLILSLWNVSRRARKQGLLDDYRSSLQVLGLRSFSLELFWLLDVVGIILMIAVFALILVPLTIAGGFQEQWRTAHVIAPLVIGVLCIPVFVFWELRAPHPLAPFSLMKDRGVWAPFGIAILLNFAFSMQADYLFTVLQVAFDFSLSSATRITSLYSFTSVIVGPLLGLVVFKVRRLKIFVVVGTCLYMVAFGLLIYYRGSPSGSGRAGIIGAQVLLGVAGGMFPYTAQASLQVGVKHENLAVMTGIFLAMYNIGSALGNTVSGAIWTQLLPAKLSETLSGVNATLAESAYSNPFAFVVSVYPMGTPERIAVVEAYQSVQRVLTITGICLCVPLIFFAAMLRNPKLNNEQTLNKDGDSESNADGRLPGRS</sequence>
<accession>A0A2K3QMG5</accession>
<evidence type="ECO:0000256" key="8">
    <source>
        <dbReference type="SAM" id="MobiDB-lite"/>
    </source>
</evidence>
<feature type="transmembrane region" description="Helical" evidence="9">
    <location>
        <begin position="571"/>
        <end position="590"/>
    </location>
</feature>
<evidence type="ECO:0000256" key="3">
    <source>
        <dbReference type="ARBA" id="ARBA00022448"/>
    </source>
</evidence>
<evidence type="ECO:0000256" key="2">
    <source>
        <dbReference type="ARBA" id="ARBA00008335"/>
    </source>
</evidence>
<feature type="transmembrane region" description="Helical" evidence="9">
    <location>
        <begin position="288"/>
        <end position="314"/>
    </location>
</feature>
<protein>
    <submittedName>
        <fullName evidence="11">Siderophore iron transporter 1</fullName>
    </submittedName>
</protein>
<dbReference type="PANTHER" id="PTHR23501">
    <property type="entry name" value="MAJOR FACILITATOR SUPERFAMILY"/>
    <property type="match status" value="1"/>
</dbReference>
<dbReference type="Pfam" id="PF07690">
    <property type="entry name" value="MFS_1"/>
    <property type="match status" value="1"/>
</dbReference>
<comment type="caution">
    <text evidence="11">The sequence shown here is derived from an EMBL/GenBank/DDBJ whole genome shotgun (WGS) entry which is preliminary data.</text>
</comment>
<reference evidence="11 12" key="1">
    <citation type="submission" date="2017-08" db="EMBL/GenBank/DDBJ databases">
        <title>Harnessing the power of phylogenomics to disentangle the directionality and signatures of interkingdom host jumping in the parasitic fungal genus Tolypocladium.</title>
        <authorList>
            <person name="Quandt C.A."/>
            <person name="Patterson W."/>
            <person name="Spatafora J.W."/>
        </authorList>
    </citation>
    <scope>NUCLEOTIDE SEQUENCE [LARGE SCALE GENOMIC DNA]</scope>
    <source>
        <strain evidence="11 12">CBS 113982</strain>
    </source>
</reference>
<evidence type="ECO:0000256" key="7">
    <source>
        <dbReference type="ARBA" id="ARBA00023136"/>
    </source>
</evidence>
<feature type="transmembrane region" description="Helical" evidence="9">
    <location>
        <begin position="177"/>
        <end position="197"/>
    </location>
</feature>
<dbReference type="InterPro" id="IPR020846">
    <property type="entry name" value="MFS_dom"/>
</dbReference>
<feature type="transmembrane region" description="Helical" evidence="9">
    <location>
        <begin position="403"/>
        <end position="421"/>
    </location>
</feature>
<feature type="transmembrane region" description="Helical" evidence="9">
    <location>
        <begin position="489"/>
        <end position="516"/>
    </location>
</feature>
<proteinExistence type="inferred from homology"/>
<feature type="region of interest" description="Disordered" evidence="8">
    <location>
        <begin position="597"/>
        <end position="619"/>
    </location>
</feature>
<dbReference type="SUPFAM" id="SSF103473">
    <property type="entry name" value="MFS general substrate transporter"/>
    <property type="match status" value="1"/>
</dbReference>
<feature type="transmembrane region" description="Helical" evidence="9">
    <location>
        <begin position="234"/>
        <end position="257"/>
    </location>
</feature>
<keyword evidence="6" id="KW-0406">Ion transport</keyword>